<dbReference type="Proteomes" id="UP001145114">
    <property type="component" value="Unassembled WGS sequence"/>
</dbReference>
<keyword evidence="2" id="KW-1185">Reference proteome</keyword>
<proteinExistence type="predicted"/>
<reference evidence="1" key="1">
    <citation type="submission" date="2022-06" db="EMBL/GenBank/DDBJ databases">
        <title>Phylogenomic reconstructions and comparative analyses of Kickxellomycotina fungi.</title>
        <authorList>
            <person name="Reynolds N.K."/>
            <person name="Stajich J.E."/>
            <person name="Barry K."/>
            <person name="Grigoriev I.V."/>
            <person name="Crous P."/>
            <person name="Smith M.E."/>
        </authorList>
    </citation>
    <scope>NUCLEOTIDE SEQUENCE</scope>
    <source>
        <strain evidence="1">RSA 2271</strain>
    </source>
</reference>
<accession>A0ACC1HSU1</accession>
<protein>
    <submittedName>
        <fullName evidence="1">Atp4 subunit B of the stator stalk of mitochondrial F1F0 ATP synthase</fullName>
    </submittedName>
</protein>
<name>A0ACC1HSU1_9FUNG</name>
<comment type="caution">
    <text evidence="1">The sequence shown here is derived from an EMBL/GenBank/DDBJ whole genome shotgun (WGS) entry which is preliminary data.</text>
</comment>
<organism evidence="1 2">
    <name type="scientific">Spiromyces aspiralis</name>
    <dbReference type="NCBI Taxonomy" id="68401"/>
    <lineage>
        <taxon>Eukaryota</taxon>
        <taxon>Fungi</taxon>
        <taxon>Fungi incertae sedis</taxon>
        <taxon>Zoopagomycota</taxon>
        <taxon>Kickxellomycotina</taxon>
        <taxon>Kickxellomycetes</taxon>
        <taxon>Kickxellales</taxon>
        <taxon>Kickxellaceae</taxon>
        <taxon>Spiromyces</taxon>
    </lineage>
</organism>
<gene>
    <name evidence="1" type="primary">ATP4_1</name>
    <name evidence="1" type="ORF">EV182_002706</name>
</gene>
<feature type="non-terminal residue" evidence="1">
    <location>
        <position position="143"/>
    </location>
</feature>
<dbReference type="EMBL" id="JAMZIH010000594">
    <property type="protein sequence ID" value="KAJ1679110.1"/>
    <property type="molecule type" value="Genomic_DNA"/>
</dbReference>
<evidence type="ECO:0000313" key="1">
    <source>
        <dbReference type="EMBL" id="KAJ1679110.1"/>
    </source>
</evidence>
<evidence type="ECO:0000313" key="2">
    <source>
        <dbReference type="Proteomes" id="UP001145114"/>
    </source>
</evidence>
<sequence>MALRQIPKCLSVAGTRPVVARVSPAVFNAIRSYATESSGKEPVEPAKKAESIINSLPGDSIIAKTGYIATGTGLAALLISKEIYVFNEESVILAAFGAIIAILYKAIKEPYISWAQGHIQSIKNTLEQARSNHKSAVQDQISA</sequence>